<name>A0ACB9F020_CICIN</name>
<accession>A0ACB9F020</accession>
<sequence length="68" mass="7505">MCVGERLKKEKAKKQSGNHRLSPCALDHFLFHVLGFKLSIFPHSSLGKLGSCLLECACWIGEIGFLSS</sequence>
<reference evidence="2" key="1">
    <citation type="journal article" date="2022" name="Mol. Ecol. Resour.">
        <title>The genomes of chicory, endive, great burdock and yacon provide insights into Asteraceae palaeo-polyploidization history and plant inulin production.</title>
        <authorList>
            <person name="Fan W."/>
            <person name="Wang S."/>
            <person name="Wang H."/>
            <person name="Wang A."/>
            <person name="Jiang F."/>
            <person name="Liu H."/>
            <person name="Zhao H."/>
            <person name="Xu D."/>
            <person name="Zhang Y."/>
        </authorList>
    </citation>
    <scope>NUCLEOTIDE SEQUENCE [LARGE SCALE GENOMIC DNA]</scope>
    <source>
        <strain evidence="2">cv. Punajuju</strain>
    </source>
</reference>
<protein>
    <submittedName>
        <fullName evidence="1">Uncharacterized protein</fullName>
    </submittedName>
</protein>
<gene>
    <name evidence="1" type="ORF">L2E82_14166</name>
</gene>
<proteinExistence type="predicted"/>
<reference evidence="1 2" key="2">
    <citation type="journal article" date="2022" name="Mol. Ecol. Resour.">
        <title>The genomes of chicory, endive, great burdock and yacon provide insights into Asteraceae paleo-polyploidization history and plant inulin production.</title>
        <authorList>
            <person name="Fan W."/>
            <person name="Wang S."/>
            <person name="Wang H."/>
            <person name="Wang A."/>
            <person name="Jiang F."/>
            <person name="Liu H."/>
            <person name="Zhao H."/>
            <person name="Xu D."/>
            <person name="Zhang Y."/>
        </authorList>
    </citation>
    <scope>NUCLEOTIDE SEQUENCE [LARGE SCALE GENOMIC DNA]</scope>
    <source>
        <strain evidence="2">cv. Punajuju</strain>
        <tissue evidence="1">Leaves</tissue>
    </source>
</reference>
<evidence type="ECO:0000313" key="1">
    <source>
        <dbReference type="EMBL" id="KAI3764163.1"/>
    </source>
</evidence>
<dbReference type="Proteomes" id="UP001055811">
    <property type="component" value="Linkage Group LG03"/>
</dbReference>
<evidence type="ECO:0000313" key="2">
    <source>
        <dbReference type="Proteomes" id="UP001055811"/>
    </source>
</evidence>
<dbReference type="EMBL" id="CM042011">
    <property type="protein sequence ID" value="KAI3764163.1"/>
    <property type="molecule type" value="Genomic_DNA"/>
</dbReference>
<keyword evidence="2" id="KW-1185">Reference proteome</keyword>
<organism evidence="1 2">
    <name type="scientific">Cichorium intybus</name>
    <name type="common">Chicory</name>
    <dbReference type="NCBI Taxonomy" id="13427"/>
    <lineage>
        <taxon>Eukaryota</taxon>
        <taxon>Viridiplantae</taxon>
        <taxon>Streptophyta</taxon>
        <taxon>Embryophyta</taxon>
        <taxon>Tracheophyta</taxon>
        <taxon>Spermatophyta</taxon>
        <taxon>Magnoliopsida</taxon>
        <taxon>eudicotyledons</taxon>
        <taxon>Gunneridae</taxon>
        <taxon>Pentapetalae</taxon>
        <taxon>asterids</taxon>
        <taxon>campanulids</taxon>
        <taxon>Asterales</taxon>
        <taxon>Asteraceae</taxon>
        <taxon>Cichorioideae</taxon>
        <taxon>Cichorieae</taxon>
        <taxon>Cichoriinae</taxon>
        <taxon>Cichorium</taxon>
    </lineage>
</organism>
<comment type="caution">
    <text evidence="1">The sequence shown here is derived from an EMBL/GenBank/DDBJ whole genome shotgun (WGS) entry which is preliminary data.</text>
</comment>